<reference evidence="1 2" key="1">
    <citation type="submission" date="2024-02" db="EMBL/GenBank/DDBJ databases">
        <title>De novo assembly and annotation of 12 fungi associated with fruit tree decline syndrome in Ontario, Canada.</title>
        <authorList>
            <person name="Sulman M."/>
            <person name="Ellouze W."/>
            <person name="Ilyukhin E."/>
        </authorList>
    </citation>
    <scope>NUCLEOTIDE SEQUENCE [LARGE SCALE GENOMIC DNA]</scope>
    <source>
        <strain evidence="1 2">M169</strain>
    </source>
</reference>
<sequence>MANQKCAVIISCFPGLGKSALHGLSHDGSCTDPQGKYTIYDVQKMAQDQESVEYWQTVEALAQEEGAVVLVAASGDGHRRLLSSGWHFVCVYPGVDIKDVYLRQYFDRVGIDRTWISLYRYWKEKIEELGIGSDEACTYCELAVGEDLEDVLPCILAGVEDGAF</sequence>
<accession>A0ABR1PCV4</accession>
<name>A0ABR1PCV4_DIAER</name>
<keyword evidence="2" id="KW-1185">Reference proteome</keyword>
<gene>
    <name evidence="1" type="ORF">SLS63_004696</name>
</gene>
<protein>
    <submittedName>
        <fullName evidence="1">Uncharacterized protein</fullName>
    </submittedName>
</protein>
<dbReference type="EMBL" id="JAKNSF020000018">
    <property type="protein sequence ID" value="KAK7733167.1"/>
    <property type="molecule type" value="Genomic_DNA"/>
</dbReference>
<organism evidence="1 2">
    <name type="scientific">Diaporthe eres</name>
    <name type="common">Phomopsis oblonga</name>
    <dbReference type="NCBI Taxonomy" id="83184"/>
    <lineage>
        <taxon>Eukaryota</taxon>
        <taxon>Fungi</taxon>
        <taxon>Dikarya</taxon>
        <taxon>Ascomycota</taxon>
        <taxon>Pezizomycotina</taxon>
        <taxon>Sordariomycetes</taxon>
        <taxon>Sordariomycetidae</taxon>
        <taxon>Diaporthales</taxon>
        <taxon>Diaporthaceae</taxon>
        <taxon>Diaporthe</taxon>
        <taxon>Diaporthe eres species complex</taxon>
    </lineage>
</organism>
<evidence type="ECO:0000313" key="2">
    <source>
        <dbReference type="Proteomes" id="UP001430848"/>
    </source>
</evidence>
<dbReference type="Proteomes" id="UP001430848">
    <property type="component" value="Unassembled WGS sequence"/>
</dbReference>
<evidence type="ECO:0000313" key="1">
    <source>
        <dbReference type="EMBL" id="KAK7733167.1"/>
    </source>
</evidence>
<comment type="caution">
    <text evidence="1">The sequence shown here is derived from an EMBL/GenBank/DDBJ whole genome shotgun (WGS) entry which is preliminary data.</text>
</comment>
<proteinExistence type="predicted"/>